<comment type="caution">
    <text evidence="2">The sequence shown here is derived from an EMBL/GenBank/DDBJ whole genome shotgun (WGS) entry which is preliminary data.</text>
</comment>
<dbReference type="RefSeq" id="WP_236454820.1">
    <property type="nucleotide sequence ID" value="NZ_CBCSGE010000007.1"/>
</dbReference>
<name>A0ABV5GJM8_9FLAO</name>
<organism evidence="2 3">
    <name type="scientific">Flavobacterium jumunjinense</name>
    <dbReference type="NCBI Taxonomy" id="998845"/>
    <lineage>
        <taxon>Bacteria</taxon>
        <taxon>Pseudomonadati</taxon>
        <taxon>Bacteroidota</taxon>
        <taxon>Flavobacteriia</taxon>
        <taxon>Flavobacteriales</taxon>
        <taxon>Flavobacteriaceae</taxon>
        <taxon>Flavobacterium</taxon>
    </lineage>
</organism>
<gene>
    <name evidence="2" type="ORF">ACFFVF_00855</name>
</gene>
<evidence type="ECO:0000313" key="2">
    <source>
        <dbReference type="EMBL" id="MFB9095050.1"/>
    </source>
</evidence>
<proteinExistence type="predicted"/>
<dbReference type="EMBL" id="JBHMEY010000001">
    <property type="protein sequence ID" value="MFB9095050.1"/>
    <property type="molecule type" value="Genomic_DNA"/>
</dbReference>
<evidence type="ECO:0000256" key="1">
    <source>
        <dbReference type="SAM" id="MobiDB-lite"/>
    </source>
</evidence>
<protein>
    <submittedName>
        <fullName evidence="2">Uncharacterized protein</fullName>
    </submittedName>
</protein>
<feature type="region of interest" description="Disordered" evidence="1">
    <location>
        <begin position="130"/>
        <end position="158"/>
    </location>
</feature>
<sequence>MKKLISEDLQTIDLQLNDFDANLTDPKQLITQDFAKQLSSNHSSKNGNSDDANAVWYSIEELENYINFIKKEGNEKGYKVDGIRFYFGSYPNDAKHAEKAGKSTIFLTPTGQKVDAMKGAALNFVAKDDSAQSDDINEISPMNYGSMGNPPKMVYPSN</sequence>
<evidence type="ECO:0000313" key="3">
    <source>
        <dbReference type="Proteomes" id="UP001589607"/>
    </source>
</evidence>
<reference evidence="2 3" key="1">
    <citation type="submission" date="2024-09" db="EMBL/GenBank/DDBJ databases">
        <authorList>
            <person name="Sun Q."/>
            <person name="Mori K."/>
        </authorList>
    </citation>
    <scope>NUCLEOTIDE SEQUENCE [LARGE SCALE GENOMIC DNA]</scope>
    <source>
        <strain evidence="2 3">CECT 7955</strain>
    </source>
</reference>
<dbReference type="Proteomes" id="UP001589607">
    <property type="component" value="Unassembled WGS sequence"/>
</dbReference>
<keyword evidence="3" id="KW-1185">Reference proteome</keyword>
<accession>A0ABV5GJM8</accession>